<evidence type="ECO:0000256" key="1">
    <source>
        <dbReference type="ARBA" id="ARBA00004733"/>
    </source>
</evidence>
<dbReference type="Proteomes" id="UP001501207">
    <property type="component" value="Unassembled WGS sequence"/>
</dbReference>
<dbReference type="CDD" id="cd04724">
    <property type="entry name" value="Tryptophan_synthase_alpha"/>
    <property type="match status" value="1"/>
</dbReference>
<dbReference type="Pfam" id="PF00290">
    <property type="entry name" value="Trp_syntA"/>
    <property type="match status" value="1"/>
</dbReference>
<dbReference type="InterPro" id="IPR011060">
    <property type="entry name" value="RibuloseP-bd_barrel"/>
</dbReference>
<dbReference type="InterPro" id="IPR013785">
    <property type="entry name" value="Aldolase_TIM"/>
</dbReference>
<dbReference type="Gene3D" id="3.20.20.70">
    <property type="entry name" value="Aldolase class I"/>
    <property type="match status" value="1"/>
</dbReference>
<dbReference type="PROSITE" id="PS00167">
    <property type="entry name" value="TRP_SYNTHASE_ALPHA"/>
    <property type="match status" value="1"/>
</dbReference>
<proteinExistence type="inferred from homology"/>
<comment type="function">
    <text evidence="8">The alpha subunit is responsible for the aldol cleavage of indoleglycerol phosphate to indole and glyceraldehyde 3-phosphate.</text>
</comment>
<keyword evidence="6 8" id="KW-0456">Lyase</keyword>
<evidence type="ECO:0000256" key="5">
    <source>
        <dbReference type="ARBA" id="ARBA00023141"/>
    </source>
</evidence>
<dbReference type="PANTHER" id="PTHR43406">
    <property type="entry name" value="TRYPTOPHAN SYNTHASE, ALPHA CHAIN"/>
    <property type="match status" value="1"/>
</dbReference>
<dbReference type="SUPFAM" id="SSF51366">
    <property type="entry name" value="Ribulose-phoshate binding barrel"/>
    <property type="match status" value="1"/>
</dbReference>
<keyword evidence="4 8" id="KW-0822">Tryptophan biosynthesis</keyword>
<dbReference type="HAMAP" id="MF_00131">
    <property type="entry name" value="Trp_synth_alpha"/>
    <property type="match status" value="1"/>
</dbReference>
<comment type="pathway">
    <text evidence="1 8">Amino-acid biosynthesis; L-tryptophan biosynthesis; L-tryptophan from chorismate: step 5/5.</text>
</comment>
<accession>A0ABP8FX55</accession>
<evidence type="ECO:0000256" key="4">
    <source>
        <dbReference type="ARBA" id="ARBA00022822"/>
    </source>
</evidence>
<evidence type="ECO:0000313" key="10">
    <source>
        <dbReference type="EMBL" id="GAA4312819.1"/>
    </source>
</evidence>
<comment type="caution">
    <text evidence="10">The sequence shown here is derived from an EMBL/GenBank/DDBJ whole genome shotgun (WGS) entry which is preliminary data.</text>
</comment>
<reference evidence="11" key="1">
    <citation type="journal article" date="2019" name="Int. J. Syst. Evol. Microbiol.">
        <title>The Global Catalogue of Microorganisms (GCM) 10K type strain sequencing project: providing services to taxonomists for standard genome sequencing and annotation.</title>
        <authorList>
            <consortium name="The Broad Institute Genomics Platform"/>
            <consortium name="The Broad Institute Genome Sequencing Center for Infectious Disease"/>
            <person name="Wu L."/>
            <person name="Ma J."/>
        </authorList>
    </citation>
    <scope>NUCLEOTIDE SEQUENCE [LARGE SCALE GENOMIC DNA]</scope>
    <source>
        <strain evidence="11">JCM 17664</strain>
    </source>
</reference>
<keyword evidence="5 8" id="KW-0057">Aromatic amino acid biosynthesis</keyword>
<dbReference type="InterPro" id="IPR018204">
    <property type="entry name" value="Trp_synthase_alpha_AS"/>
</dbReference>
<dbReference type="NCBIfam" id="TIGR00262">
    <property type="entry name" value="trpA"/>
    <property type="match status" value="1"/>
</dbReference>
<dbReference type="RefSeq" id="WP_344979347.1">
    <property type="nucleotide sequence ID" value="NZ_BAABFN010000005.1"/>
</dbReference>
<protein>
    <recommendedName>
        <fullName evidence="8">Tryptophan synthase alpha chain</fullName>
        <ecNumber evidence="8">4.2.1.20</ecNumber>
    </recommendedName>
</protein>
<comment type="catalytic activity">
    <reaction evidence="7 8">
        <text>(1S,2R)-1-C-(indol-3-yl)glycerol 3-phosphate + L-serine = D-glyceraldehyde 3-phosphate + L-tryptophan + H2O</text>
        <dbReference type="Rhea" id="RHEA:10532"/>
        <dbReference type="ChEBI" id="CHEBI:15377"/>
        <dbReference type="ChEBI" id="CHEBI:33384"/>
        <dbReference type="ChEBI" id="CHEBI:57912"/>
        <dbReference type="ChEBI" id="CHEBI:58866"/>
        <dbReference type="ChEBI" id="CHEBI:59776"/>
        <dbReference type="EC" id="4.2.1.20"/>
    </reaction>
</comment>
<comment type="similarity">
    <text evidence="8 9">Belongs to the TrpA family.</text>
</comment>
<dbReference type="EC" id="4.2.1.20" evidence="8"/>
<evidence type="ECO:0000256" key="3">
    <source>
        <dbReference type="ARBA" id="ARBA00022605"/>
    </source>
</evidence>
<feature type="active site" description="Proton acceptor" evidence="8">
    <location>
        <position position="46"/>
    </location>
</feature>
<name>A0ABP8FX55_9BACT</name>
<evidence type="ECO:0000256" key="8">
    <source>
        <dbReference type="HAMAP-Rule" id="MF_00131"/>
    </source>
</evidence>
<evidence type="ECO:0000256" key="2">
    <source>
        <dbReference type="ARBA" id="ARBA00011270"/>
    </source>
</evidence>
<dbReference type="PANTHER" id="PTHR43406:SF1">
    <property type="entry name" value="TRYPTOPHAN SYNTHASE ALPHA CHAIN, CHLOROPLASTIC"/>
    <property type="match status" value="1"/>
</dbReference>
<comment type="subunit">
    <text evidence="2 8">Tetramer of two alpha and two beta chains.</text>
</comment>
<evidence type="ECO:0000256" key="6">
    <source>
        <dbReference type="ARBA" id="ARBA00023239"/>
    </source>
</evidence>
<dbReference type="InterPro" id="IPR002028">
    <property type="entry name" value="Trp_synthase_suA"/>
</dbReference>
<evidence type="ECO:0000256" key="7">
    <source>
        <dbReference type="ARBA" id="ARBA00049047"/>
    </source>
</evidence>
<evidence type="ECO:0000256" key="9">
    <source>
        <dbReference type="RuleBase" id="RU003662"/>
    </source>
</evidence>
<evidence type="ECO:0000313" key="11">
    <source>
        <dbReference type="Proteomes" id="UP001501207"/>
    </source>
</evidence>
<organism evidence="10 11">
    <name type="scientific">Compostibacter hankyongensis</name>
    <dbReference type="NCBI Taxonomy" id="1007089"/>
    <lineage>
        <taxon>Bacteria</taxon>
        <taxon>Pseudomonadati</taxon>
        <taxon>Bacteroidota</taxon>
        <taxon>Chitinophagia</taxon>
        <taxon>Chitinophagales</taxon>
        <taxon>Chitinophagaceae</taxon>
        <taxon>Compostibacter</taxon>
    </lineage>
</organism>
<sequence length="261" mass="29465">MNRIDQLFEQKKEPVLSIYCTAGFPRRDDTLSVISSLQHHGADMVELGIPFSDPLADGPVIQQSGKQALDNGMTLELLFEQLQDLRKEIHIPVLLMGYLNPVMQMGMKPFLQQCSRVGIDGVILPDLPLYEYEEEYRSLFEELDIHAVFLVTPETDDERLRKIDALSKGFLYAVSSSSTTGKDKDLQQQEHYFRRLKEMQLKNPVLVGFSIKDNDTFKAATAHTRGGIIGTAYIRALQEGPDTDTATRSFIRKVKPDSIDA</sequence>
<keyword evidence="3 8" id="KW-0028">Amino-acid biosynthesis</keyword>
<keyword evidence="11" id="KW-1185">Reference proteome</keyword>
<feature type="active site" description="Proton acceptor" evidence="8">
    <location>
        <position position="57"/>
    </location>
</feature>
<gene>
    <name evidence="8 10" type="primary">trpA</name>
    <name evidence="10" type="ORF">GCM10023143_22710</name>
</gene>
<dbReference type="EMBL" id="BAABFN010000005">
    <property type="protein sequence ID" value="GAA4312819.1"/>
    <property type="molecule type" value="Genomic_DNA"/>
</dbReference>